<dbReference type="InterPro" id="IPR036890">
    <property type="entry name" value="HATPase_C_sf"/>
</dbReference>
<dbReference type="InterPro" id="IPR003018">
    <property type="entry name" value="GAF"/>
</dbReference>
<evidence type="ECO:0000256" key="5">
    <source>
        <dbReference type="ARBA" id="ARBA00022777"/>
    </source>
</evidence>
<dbReference type="PROSITE" id="PS50109">
    <property type="entry name" value="HIS_KIN"/>
    <property type="match status" value="1"/>
</dbReference>
<evidence type="ECO:0000256" key="2">
    <source>
        <dbReference type="ARBA" id="ARBA00012438"/>
    </source>
</evidence>
<dbReference type="PANTHER" id="PTHR43711">
    <property type="entry name" value="TWO-COMPONENT HISTIDINE KINASE"/>
    <property type="match status" value="1"/>
</dbReference>
<dbReference type="CDD" id="cd00075">
    <property type="entry name" value="HATPase"/>
    <property type="match status" value="1"/>
</dbReference>
<dbReference type="Pfam" id="PF00512">
    <property type="entry name" value="HisKA"/>
    <property type="match status" value="1"/>
</dbReference>
<accession>A0A561QB72</accession>
<keyword evidence="4" id="KW-0808">Transferase</keyword>
<dbReference type="SMART" id="SM00388">
    <property type="entry name" value="HisKA"/>
    <property type="match status" value="1"/>
</dbReference>
<dbReference type="InterPro" id="IPR003594">
    <property type="entry name" value="HATPase_dom"/>
</dbReference>
<dbReference type="Gene3D" id="3.30.565.10">
    <property type="entry name" value="Histidine kinase-like ATPase, C-terminal domain"/>
    <property type="match status" value="1"/>
</dbReference>
<dbReference type="Gene3D" id="3.30.450.40">
    <property type="match status" value="2"/>
</dbReference>
<dbReference type="InterPro" id="IPR003661">
    <property type="entry name" value="HisK_dim/P_dom"/>
</dbReference>
<gene>
    <name evidence="8" type="ORF">FHW37_111117</name>
</gene>
<comment type="catalytic activity">
    <reaction evidence="1">
        <text>ATP + protein L-histidine = ADP + protein N-phospho-L-histidine.</text>
        <dbReference type="EC" id="2.7.13.3"/>
    </reaction>
</comment>
<dbReference type="CDD" id="cd00082">
    <property type="entry name" value="HisKA"/>
    <property type="match status" value="1"/>
</dbReference>
<comment type="caution">
    <text evidence="8">The sequence shown here is derived from an EMBL/GenBank/DDBJ whole genome shotgun (WGS) entry which is preliminary data.</text>
</comment>
<dbReference type="PRINTS" id="PR00344">
    <property type="entry name" value="BCTRLSENSOR"/>
</dbReference>
<evidence type="ECO:0000256" key="3">
    <source>
        <dbReference type="ARBA" id="ARBA00022553"/>
    </source>
</evidence>
<keyword evidence="3" id="KW-0597">Phosphoprotein</keyword>
<sequence>MSISIEITPVEIETSKIATPLSTLNRAIAAMGRAESFEDVVGTLRATVRSLIGCDGVAIIRRDGDLCHYIEEDAIGPLWKGHKFPASACISGWAMIHRQTVLVPDVAKDDRIPYELYRDTFVKSVAMAPVHVENPIGAIGAYWARPYSPAEWEVDVLETLAGAAAIAIEKTQAIQTVANADMRLDGNGAEGAADFSKDIARVAGIAAVPTILDVVLRMTGMGFAAVARVTDDRWITCQSLDHVGFGLKPGDELPVESTLCDEIRGHRQPIVFDDAAEEPLYRDHHTLRIYGLRSYISVPIILANGQFFGTLCAIDPNPAKVNNPQVIGTFKLFAELIGHHLYTDDRLKATEELLEREKGLSELREQFIAVLGHDLRNPIAAVDAGTSRLLKEGWTARSPLVLKLMKASISRMIGLVDNVMDLARARMGGGITLDLAEDDLGLTLRHIVEELQLSHPDREIAISLDLPGALAIDRLRLAQLFSNLVSNAITHGVETEPVRIVAGVNGRMLEVSVANGGQPISEETIAKLFQPFRRGDLRPSMQGLGLGLFIASEIATAHGGAIVVKSDEMETRFTFRMPLAG</sequence>
<keyword evidence="9" id="KW-1185">Reference proteome</keyword>
<dbReference type="SUPFAM" id="SSF47384">
    <property type="entry name" value="Homodimeric domain of signal transducing histidine kinase"/>
    <property type="match status" value="1"/>
</dbReference>
<dbReference type="InterPro" id="IPR036097">
    <property type="entry name" value="HisK_dim/P_sf"/>
</dbReference>
<dbReference type="InterPro" id="IPR005467">
    <property type="entry name" value="His_kinase_dom"/>
</dbReference>
<organism evidence="8 9">
    <name type="scientific">Neorhizobium alkalisoli</name>
    <dbReference type="NCBI Taxonomy" id="528178"/>
    <lineage>
        <taxon>Bacteria</taxon>
        <taxon>Pseudomonadati</taxon>
        <taxon>Pseudomonadota</taxon>
        <taxon>Alphaproteobacteria</taxon>
        <taxon>Hyphomicrobiales</taxon>
        <taxon>Rhizobiaceae</taxon>
        <taxon>Rhizobium/Agrobacterium group</taxon>
        <taxon>Neorhizobium</taxon>
    </lineage>
</organism>
<dbReference type="EMBL" id="VIWP01000011">
    <property type="protein sequence ID" value="TWF47614.1"/>
    <property type="molecule type" value="Genomic_DNA"/>
</dbReference>
<dbReference type="AlphaFoldDB" id="A0A561QB72"/>
<dbReference type="Proteomes" id="UP000320653">
    <property type="component" value="Unassembled WGS sequence"/>
</dbReference>
<feature type="domain" description="Histidine kinase" evidence="7">
    <location>
        <begin position="370"/>
        <end position="581"/>
    </location>
</feature>
<evidence type="ECO:0000256" key="6">
    <source>
        <dbReference type="ARBA" id="ARBA00023012"/>
    </source>
</evidence>
<dbReference type="Gene3D" id="1.10.287.130">
    <property type="match status" value="1"/>
</dbReference>
<keyword evidence="5" id="KW-0418">Kinase</keyword>
<protein>
    <recommendedName>
        <fullName evidence="2">histidine kinase</fullName>
        <ecNumber evidence="2">2.7.13.3</ecNumber>
    </recommendedName>
</protein>
<evidence type="ECO:0000256" key="1">
    <source>
        <dbReference type="ARBA" id="ARBA00000085"/>
    </source>
</evidence>
<dbReference type="SMART" id="SM00387">
    <property type="entry name" value="HATPase_c"/>
    <property type="match status" value="1"/>
</dbReference>
<dbReference type="SUPFAM" id="SSF55781">
    <property type="entry name" value="GAF domain-like"/>
    <property type="match status" value="2"/>
</dbReference>
<dbReference type="InterPro" id="IPR050736">
    <property type="entry name" value="Sensor_HK_Regulatory"/>
</dbReference>
<dbReference type="RefSeq" id="WP_145642459.1">
    <property type="nucleotide sequence ID" value="NZ_VIWP01000011.1"/>
</dbReference>
<dbReference type="Pfam" id="PF13185">
    <property type="entry name" value="GAF_2"/>
    <property type="match status" value="1"/>
</dbReference>
<dbReference type="GO" id="GO:0000155">
    <property type="term" value="F:phosphorelay sensor kinase activity"/>
    <property type="evidence" value="ECO:0007669"/>
    <property type="project" value="InterPro"/>
</dbReference>
<keyword evidence="6" id="KW-0902">Two-component regulatory system</keyword>
<dbReference type="InterPro" id="IPR004358">
    <property type="entry name" value="Sig_transdc_His_kin-like_C"/>
</dbReference>
<dbReference type="Pfam" id="PF02518">
    <property type="entry name" value="HATPase_c"/>
    <property type="match status" value="1"/>
</dbReference>
<dbReference type="OrthoDB" id="9795133at2"/>
<evidence type="ECO:0000313" key="8">
    <source>
        <dbReference type="EMBL" id="TWF47614.1"/>
    </source>
</evidence>
<dbReference type="Pfam" id="PF01590">
    <property type="entry name" value="GAF"/>
    <property type="match status" value="1"/>
</dbReference>
<evidence type="ECO:0000259" key="7">
    <source>
        <dbReference type="PROSITE" id="PS50109"/>
    </source>
</evidence>
<dbReference type="InterPro" id="IPR029016">
    <property type="entry name" value="GAF-like_dom_sf"/>
</dbReference>
<dbReference type="SUPFAM" id="SSF55874">
    <property type="entry name" value="ATPase domain of HSP90 chaperone/DNA topoisomerase II/histidine kinase"/>
    <property type="match status" value="1"/>
</dbReference>
<evidence type="ECO:0000313" key="9">
    <source>
        <dbReference type="Proteomes" id="UP000320653"/>
    </source>
</evidence>
<dbReference type="EC" id="2.7.13.3" evidence="2"/>
<proteinExistence type="predicted"/>
<name>A0A561QB72_9HYPH</name>
<reference evidence="8 9" key="1">
    <citation type="submission" date="2019-06" db="EMBL/GenBank/DDBJ databases">
        <title>Sorghum-associated microbial communities from plants grown in Nebraska, USA.</title>
        <authorList>
            <person name="Schachtman D."/>
        </authorList>
    </citation>
    <scope>NUCLEOTIDE SEQUENCE [LARGE SCALE GENOMIC DNA]</scope>
    <source>
        <strain evidence="8 9">1225</strain>
    </source>
</reference>
<dbReference type="SMART" id="SM00065">
    <property type="entry name" value="GAF"/>
    <property type="match status" value="2"/>
</dbReference>
<evidence type="ECO:0000256" key="4">
    <source>
        <dbReference type="ARBA" id="ARBA00022679"/>
    </source>
</evidence>
<dbReference type="PANTHER" id="PTHR43711:SF1">
    <property type="entry name" value="HISTIDINE KINASE 1"/>
    <property type="match status" value="1"/>
</dbReference>